<dbReference type="InterPro" id="IPR036526">
    <property type="entry name" value="C-N_Hydrolase_sf"/>
</dbReference>
<sequence>MTLKAALIQMDIAYGDPQANYRKVKDLIAEAVQHEVDVVVLPELWTTGYDLTRLDEIADKEGLESLSFLKSLAQEHHVYIIGGSVAKRTQQGVTNTMFVISHTGELLSEYSKAHLFRLMDEEKYLIEGNHSGLFDLNNHKCAGLICYDIRFPEWIRTHMLNNTKVLFVVAEWPEPRIDHWRSLLISRAIENQCYVVACNRVGSDPKNNFGGHSLIIGPWGEIIAEADKDETILYGNIHLEQVDEVRKTIPIFSDRRPDIYKL</sequence>
<organism evidence="3 4">
    <name type="scientific">Salinibacillus xinjiangensis</name>
    <dbReference type="NCBI Taxonomy" id="1229268"/>
    <lineage>
        <taxon>Bacteria</taxon>
        <taxon>Bacillati</taxon>
        <taxon>Bacillota</taxon>
        <taxon>Bacilli</taxon>
        <taxon>Bacillales</taxon>
        <taxon>Bacillaceae</taxon>
        <taxon>Salinibacillus</taxon>
    </lineage>
</organism>
<comment type="similarity">
    <text evidence="1">Belongs to the carbon-nitrogen hydrolase superfamily. NIT1/NIT2 family.</text>
</comment>
<keyword evidence="4" id="KW-1185">Reference proteome</keyword>
<keyword evidence="3" id="KW-0378">Hydrolase</keyword>
<dbReference type="Gene3D" id="3.60.110.10">
    <property type="entry name" value="Carbon-nitrogen hydrolase"/>
    <property type="match status" value="1"/>
</dbReference>
<accession>A0A6G1XBP9</accession>
<dbReference type="AlphaFoldDB" id="A0A6G1XBP9"/>
<gene>
    <name evidence="3" type="ORF">GH754_19155</name>
</gene>
<feature type="domain" description="CN hydrolase" evidence="2">
    <location>
        <begin position="3"/>
        <end position="239"/>
    </location>
</feature>
<evidence type="ECO:0000313" key="3">
    <source>
        <dbReference type="EMBL" id="MRG88367.1"/>
    </source>
</evidence>
<dbReference type="Proteomes" id="UP000480185">
    <property type="component" value="Unassembled WGS sequence"/>
</dbReference>
<dbReference type="OrthoDB" id="9811121at2"/>
<reference evidence="3 4" key="1">
    <citation type="submission" date="2019-11" db="EMBL/GenBank/DDBJ databases">
        <authorList>
            <person name="Li J."/>
        </authorList>
    </citation>
    <scope>NUCLEOTIDE SEQUENCE [LARGE SCALE GENOMIC DNA]</scope>
    <source>
        <strain evidence="3 4">J4</strain>
    </source>
</reference>
<evidence type="ECO:0000259" key="2">
    <source>
        <dbReference type="PROSITE" id="PS50263"/>
    </source>
</evidence>
<dbReference type="EMBL" id="WJNH01000021">
    <property type="protein sequence ID" value="MRG88367.1"/>
    <property type="molecule type" value="Genomic_DNA"/>
</dbReference>
<dbReference type="PANTHER" id="PTHR23088:SF27">
    <property type="entry name" value="DEAMINATED GLUTATHIONE AMIDASE"/>
    <property type="match status" value="1"/>
</dbReference>
<evidence type="ECO:0000256" key="1">
    <source>
        <dbReference type="ARBA" id="ARBA00010613"/>
    </source>
</evidence>
<comment type="caution">
    <text evidence="3">The sequence shown here is derived from an EMBL/GenBank/DDBJ whole genome shotgun (WGS) entry which is preliminary data.</text>
</comment>
<dbReference type="Pfam" id="PF00795">
    <property type="entry name" value="CN_hydrolase"/>
    <property type="match status" value="1"/>
</dbReference>
<dbReference type="InterPro" id="IPR003010">
    <property type="entry name" value="C-N_Hydrolase"/>
</dbReference>
<dbReference type="PANTHER" id="PTHR23088">
    <property type="entry name" value="NITRILASE-RELATED"/>
    <property type="match status" value="1"/>
</dbReference>
<name>A0A6G1XBP9_9BACI</name>
<proteinExistence type="inferred from homology"/>
<dbReference type="CDD" id="cd07583">
    <property type="entry name" value="nitrilase_5"/>
    <property type="match status" value="1"/>
</dbReference>
<dbReference type="RefSeq" id="WP_153730241.1">
    <property type="nucleotide sequence ID" value="NZ_WJNH01000021.1"/>
</dbReference>
<dbReference type="GO" id="GO:0016787">
    <property type="term" value="F:hydrolase activity"/>
    <property type="evidence" value="ECO:0007669"/>
    <property type="project" value="UniProtKB-KW"/>
</dbReference>
<dbReference type="PROSITE" id="PS50263">
    <property type="entry name" value="CN_HYDROLASE"/>
    <property type="match status" value="1"/>
</dbReference>
<protein>
    <submittedName>
        <fullName evidence="3">Carbon-nitrogen family hydrolase</fullName>
    </submittedName>
</protein>
<dbReference type="SUPFAM" id="SSF56317">
    <property type="entry name" value="Carbon-nitrogen hydrolase"/>
    <property type="match status" value="1"/>
</dbReference>
<evidence type="ECO:0000313" key="4">
    <source>
        <dbReference type="Proteomes" id="UP000480185"/>
    </source>
</evidence>